<feature type="transmembrane region" description="Helical" evidence="4">
    <location>
        <begin position="278"/>
        <end position="297"/>
    </location>
</feature>
<dbReference type="Gene3D" id="1.10.10.10">
    <property type="entry name" value="Winged helix-like DNA-binding domain superfamily/Winged helix DNA-binding domain"/>
    <property type="match status" value="1"/>
</dbReference>
<dbReference type="AlphaFoldDB" id="A0A0B5FII2"/>
<keyword evidence="1" id="KW-0805">Transcription regulation</keyword>
<dbReference type="KEGG" id="gsb:GSUB_12030"/>
<dbReference type="InterPro" id="IPR000792">
    <property type="entry name" value="Tscrpt_reg_LuxR_C"/>
</dbReference>
<dbReference type="STRING" id="483547.GSUB_12030"/>
<keyword evidence="3" id="KW-0804">Transcription</keyword>
<accession>A0A0B5FII2</accession>
<name>A0A0B5FII2_9BACT</name>
<evidence type="ECO:0000256" key="1">
    <source>
        <dbReference type="ARBA" id="ARBA00023015"/>
    </source>
</evidence>
<feature type="transmembrane region" description="Helical" evidence="4">
    <location>
        <begin position="136"/>
        <end position="155"/>
    </location>
</feature>
<evidence type="ECO:0000313" key="6">
    <source>
        <dbReference type="EMBL" id="AJF07148.1"/>
    </source>
</evidence>
<dbReference type="CDD" id="cd06170">
    <property type="entry name" value="LuxR_C_like"/>
    <property type="match status" value="1"/>
</dbReference>
<dbReference type="InterPro" id="IPR036388">
    <property type="entry name" value="WH-like_DNA-bd_sf"/>
</dbReference>
<dbReference type="PRINTS" id="PR00038">
    <property type="entry name" value="HTHLUXR"/>
</dbReference>
<dbReference type="PANTHER" id="PTHR44688:SF16">
    <property type="entry name" value="DNA-BINDING TRANSCRIPTIONAL ACTIVATOR DEVR_DOSR"/>
    <property type="match status" value="1"/>
</dbReference>
<feature type="transmembrane region" description="Helical" evidence="4">
    <location>
        <begin position="167"/>
        <end position="189"/>
    </location>
</feature>
<evidence type="ECO:0000259" key="5">
    <source>
        <dbReference type="PROSITE" id="PS50043"/>
    </source>
</evidence>
<keyword evidence="4" id="KW-0472">Membrane</keyword>
<feature type="transmembrane region" description="Helical" evidence="4">
    <location>
        <begin position="110"/>
        <end position="130"/>
    </location>
</feature>
<dbReference type="PROSITE" id="PS50043">
    <property type="entry name" value="HTH_LUXR_2"/>
    <property type="match status" value="1"/>
</dbReference>
<feature type="transmembrane region" description="Helical" evidence="4">
    <location>
        <begin position="59"/>
        <end position="77"/>
    </location>
</feature>
<keyword evidence="2" id="KW-0238">DNA-binding</keyword>
<dbReference type="InterPro" id="IPR016032">
    <property type="entry name" value="Sig_transdc_resp-reg_C-effctor"/>
</dbReference>
<keyword evidence="4" id="KW-0812">Transmembrane</keyword>
<sequence length="447" mass="48412">MLPTLSFAAFVLWLLAVPMNGPLLSAASINSAATFFLLPHVAFLFLTGTFTSAGLLRRLVPLCVLITVFISTALPFIPNAAQWFLIPLSASAAVVAIDATSRLHAAKEPVLAGALGLILGNLLFFVLLIWQKGDFLAFALVSLPLMLLILHPTYSNSPAPTFKEAKLWHYLPFVLVFHIVSGLMYGVLYPVYQPAAFLPGGELPFYMLTALAAVFLVRKQQEFSLIAGILLAMVSFALLQHTHPASINLSMFAMQAGQGFVDLFLLAYLLSFPRRIRAIGIGLATLCLGIYGGQLIGQFLQDFVGVIVMAGLISLNLAVLTLYLLGQRRLASTKNEVRGESPARTDFTISELPASSADTASHPAPEDILTPESQLPANLRLLLSPRECLVLTHSIEGCTYREIAHRLDISESTVKTYMKRICDKLGVQGRKGLFDALAAMKSPLSAS</sequence>
<dbReference type="HOGENOM" id="CLU_612183_0_0_7"/>
<feature type="transmembrane region" description="Helical" evidence="4">
    <location>
        <begin position="303"/>
        <end position="325"/>
    </location>
</feature>
<dbReference type="EMBL" id="CP010311">
    <property type="protein sequence ID" value="AJF07148.1"/>
    <property type="molecule type" value="Genomic_DNA"/>
</dbReference>
<evidence type="ECO:0000256" key="3">
    <source>
        <dbReference type="ARBA" id="ARBA00023163"/>
    </source>
</evidence>
<feature type="transmembrane region" description="Helical" evidence="4">
    <location>
        <begin position="195"/>
        <end position="216"/>
    </location>
</feature>
<keyword evidence="7" id="KW-1185">Reference proteome</keyword>
<keyword evidence="4" id="KW-1133">Transmembrane helix</keyword>
<protein>
    <recommendedName>
        <fullName evidence="5">HTH luxR-type domain-containing protein</fullName>
    </recommendedName>
</protein>
<evidence type="ECO:0000313" key="7">
    <source>
        <dbReference type="Proteomes" id="UP000035036"/>
    </source>
</evidence>
<dbReference type="GO" id="GO:0006355">
    <property type="term" value="P:regulation of DNA-templated transcription"/>
    <property type="evidence" value="ECO:0007669"/>
    <property type="project" value="InterPro"/>
</dbReference>
<organism evidence="6 7">
    <name type="scientific">Geoalkalibacter subterraneus</name>
    <dbReference type="NCBI Taxonomy" id="483547"/>
    <lineage>
        <taxon>Bacteria</taxon>
        <taxon>Pseudomonadati</taxon>
        <taxon>Thermodesulfobacteriota</taxon>
        <taxon>Desulfuromonadia</taxon>
        <taxon>Desulfuromonadales</taxon>
        <taxon>Geoalkalibacteraceae</taxon>
        <taxon>Geoalkalibacter</taxon>
    </lineage>
</organism>
<proteinExistence type="predicted"/>
<feature type="transmembrane region" description="Helical" evidence="4">
    <location>
        <begin position="35"/>
        <end position="52"/>
    </location>
</feature>
<dbReference type="Proteomes" id="UP000035036">
    <property type="component" value="Chromosome"/>
</dbReference>
<dbReference type="OrthoDB" id="3170288at2"/>
<dbReference type="PANTHER" id="PTHR44688">
    <property type="entry name" value="DNA-BINDING TRANSCRIPTIONAL ACTIVATOR DEVR_DOSR"/>
    <property type="match status" value="1"/>
</dbReference>
<evidence type="ECO:0000256" key="2">
    <source>
        <dbReference type="ARBA" id="ARBA00023125"/>
    </source>
</evidence>
<feature type="transmembrane region" description="Helical" evidence="4">
    <location>
        <begin position="252"/>
        <end position="271"/>
    </location>
</feature>
<dbReference type="SUPFAM" id="SSF46894">
    <property type="entry name" value="C-terminal effector domain of the bipartite response regulators"/>
    <property type="match status" value="1"/>
</dbReference>
<evidence type="ECO:0000256" key="4">
    <source>
        <dbReference type="SAM" id="Phobius"/>
    </source>
</evidence>
<dbReference type="PROSITE" id="PS00622">
    <property type="entry name" value="HTH_LUXR_1"/>
    <property type="match status" value="1"/>
</dbReference>
<gene>
    <name evidence="6" type="ORF">GSUB_12030</name>
</gene>
<reference evidence="6 7" key="1">
    <citation type="journal article" date="2015" name="Genome Announc.">
        <title>Genomes of Geoalkalibacter ferrihydriticus Z-0531T and Geoalkalibacter subterraneus Red1T, Two Haloalkaliphilic Metal-Reducing Deltaproteobacteria.</title>
        <authorList>
            <person name="Badalamenti J.P."/>
            <person name="Krajmalnik-Brown R."/>
            <person name="Torres C.I."/>
            <person name="Bond D.R."/>
        </authorList>
    </citation>
    <scope>NUCLEOTIDE SEQUENCE [LARGE SCALE GENOMIC DNA]</scope>
    <source>
        <strain evidence="6 7">Red1</strain>
    </source>
</reference>
<dbReference type="SMART" id="SM00421">
    <property type="entry name" value="HTH_LUXR"/>
    <property type="match status" value="1"/>
</dbReference>
<dbReference type="GO" id="GO:0003677">
    <property type="term" value="F:DNA binding"/>
    <property type="evidence" value="ECO:0007669"/>
    <property type="project" value="UniProtKB-KW"/>
</dbReference>
<dbReference type="Pfam" id="PF00196">
    <property type="entry name" value="GerE"/>
    <property type="match status" value="1"/>
</dbReference>
<feature type="transmembrane region" description="Helical" evidence="4">
    <location>
        <begin position="223"/>
        <end position="240"/>
    </location>
</feature>
<dbReference type="RefSeq" id="WP_040200989.1">
    <property type="nucleotide sequence ID" value="NZ_CP010311.1"/>
</dbReference>
<feature type="domain" description="HTH luxR-type" evidence="5">
    <location>
        <begin position="376"/>
        <end position="441"/>
    </location>
</feature>